<name>A0ABU8Q775_9SPHN</name>
<proteinExistence type="predicted"/>
<keyword evidence="2" id="KW-1185">Reference proteome</keyword>
<evidence type="ECO:0000313" key="2">
    <source>
        <dbReference type="Proteomes" id="UP001380365"/>
    </source>
</evidence>
<evidence type="ECO:0000313" key="1">
    <source>
        <dbReference type="EMBL" id="MEJ5095378.1"/>
    </source>
</evidence>
<organism evidence="1 2">
    <name type="scientific">Sphingomonas molluscorum</name>
    <dbReference type="NCBI Taxonomy" id="418184"/>
    <lineage>
        <taxon>Bacteria</taxon>
        <taxon>Pseudomonadati</taxon>
        <taxon>Pseudomonadota</taxon>
        <taxon>Alphaproteobacteria</taxon>
        <taxon>Sphingomonadales</taxon>
        <taxon>Sphingomonadaceae</taxon>
        <taxon>Sphingomonas</taxon>
    </lineage>
</organism>
<protein>
    <submittedName>
        <fullName evidence="1">Uncharacterized protein</fullName>
    </submittedName>
</protein>
<dbReference type="Proteomes" id="UP001380365">
    <property type="component" value="Unassembled WGS sequence"/>
</dbReference>
<sequence>MDTILRVARAVFVAPRRYFEQALRAPEPGQCGCGAEAEIGRTKCHECWLDE</sequence>
<comment type="caution">
    <text evidence="1">The sequence shown here is derived from an EMBL/GenBank/DDBJ whole genome shotgun (WGS) entry which is preliminary data.</text>
</comment>
<dbReference type="RefSeq" id="WP_165890056.1">
    <property type="nucleotide sequence ID" value="NZ_JBBGZA010000001.1"/>
</dbReference>
<reference evidence="1 2" key="1">
    <citation type="submission" date="2023-12" db="EMBL/GenBank/DDBJ databases">
        <title>Gut-associated functions are favored during microbiome assembly across C. elegans life.</title>
        <authorList>
            <person name="Zimmermann J."/>
        </authorList>
    </citation>
    <scope>NUCLEOTIDE SEQUENCE [LARGE SCALE GENOMIC DNA]</scope>
    <source>
        <strain evidence="1 2">JUb134</strain>
    </source>
</reference>
<accession>A0ABU8Q775</accession>
<dbReference type="EMBL" id="JBBGZA010000001">
    <property type="protein sequence ID" value="MEJ5095378.1"/>
    <property type="molecule type" value="Genomic_DNA"/>
</dbReference>
<gene>
    <name evidence="1" type="ORF">WH159_12620</name>
</gene>